<evidence type="ECO:0000313" key="4">
    <source>
        <dbReference type="Proteomes" id="UP000266915"/>
    </source>
</evidence>
<feature type="domain" description="HTH cro/C1-type" evidence="2">
    <location>
        <begin position="10"/>
        <end position="64"/>
    </location>
</feature>
<sequence>MVNQALADELVAAYKRRRMNQRALAEATGMSPTTLQRVLAGRSEISGPTFVTLCAATGADPVRLLADALQAVGGMSRIEAELQASDDERVAPVSDTTATNDELDRRRRQREAASWTTEQLEGERGAAITDGELEQPEPEAP</sequence>
<comment type="caution">
    <text evidence="3">The sequence shown here is derived from an EMBL/GenBank/DDBJ whole genome shotgun (WGS) entry which is preliminary data.</text>
</comment>
<dbReference type="EMBL" id="RKHL01000001">
    <property type="protein sequence ID" value="ROR82886.1"/>
    <property type="molecule type" value="Genomic_DNA"/>
</dbReference>
<evidence type="ECO:0000313" key="3">
    <source>
        <dbReference type="EMBL" id="ROR82886.1"/>
    </source>
</evidence>
<proteinExistence type="predicted"/>
<keyword evidence="4" id="KW-1185">Reference proteome</keyword>
<gene>
    <name evidence="3" type="ORF">EDD42_2983</name>
</gene>
<organism evidence="3 4">
    <name type="scientific">Plantibacter flavus</name>
    <dbReference type="NCBI Taxonomy" id="150123"/>
    <lineage>
        <taxon>Bacteria</taxon>
        <taxon>Bacillati</taxon>
        <taxon>Actinomycetota</taxon>
        <taxon>Actinomycetes</taxon>
        <taxon>Micrococcales</taxon>
        <taxon>Microbacteriaceae</taxon>
        <taxon>Plantibacter</taxon>
    </lineage>
</organism>
<dbReference type="SUPFAM" id="SSF47413">
    <property type="entry name" value="lambda repressor-like DNA-binding domains"/>
    <property type="match status" value="1"/>
</dbReference>
<feature type="region of interest" description="Disordered" evidence="1">
    <location>
        <begin position="83"/>
        <end position="141"/>
    </location>
</feature>
<name>A0A3N2C5X0_9MICO</name>
<reference evidence="3 4" key="1">
    <citation type="submission" date="2018-11" db="EMBL/GenBank/DDBJ databases">
        <title>Sequencing the genomes of 1000 actinobacteria strains.</title>
        <authorList>
            <person name="Klenk H.-P."/>
        </authorList>
    </citation>
    <scope>NUCLEOTIDE SEQUENCE [LARGE SCALE GENOMIC DNA]</scope>
    <source>
        <strain evidence="3 4">DSM 14012</strain>
    </source>
</reference>
<dbReference type="GO" id="GO:0003677">
    <property type="term" value="F:DNA binding"/>
    <property type="evidence" value="ECO:0007669"/>
    <property type="project" value="InterPro"/>
</dbReference>
<dbReference type="SMART" id="SM00530">
    <property type="entry name" value="HTH_XRE"/>
    <property type="match status" value="1"/>
</dbReference>
<dbReference type="Pfam" id="PF13560">
    <property type="entry name" value="HTH_31"/>
    <property type="match status" value="1"/>
</dbReference>
<evidence type="ECO:0000256" key="1">
    <source>
        <dbReference type="SAM" id="MobiDB-lite"/>
    </source>
</evidence>
<dbReference type="PROSITE" id="PS50943">
    <property type="entry name" value="HTH_CROC1"/>
    <property type="match status" value="1"/>
</dbReference>
<evidence type="ECO:0000259" key="2">
    <source>
        <dbReference type="PROSITE" id="PS50943"/>
    </source>
</evidence>
<accession>A0A3N2C5X0</accession>
<dbReference type="CDD" id="cd00093">
    <property type="entry name" value="HTH_XRE"/>
    <property type="match status" value="1"/>
</dbReference>
<protein>
    <submittedName>
        <fullName evidence="3">Helix-turn-helix protein</fullName>
    </submittedName>
</protein>
<dbReference type="InterPro" id="IPR010982">
    <property type="entry name" value="Lambda_DNA-bd_dom_sf"/>
</dbReference>
<feature type="compositionally biased region" description="Acidic residues" evidence="1">
    <location>
        <begin position="131"/>
        <end position="141"/>
    </location>
</feature>
<dbReference type="InterPro" id="IPR001387">
    <property type="entry name" value="Cro/C1-type_HTH"/>
</dbReference>
<dbReference type="Proteomes" id="UP000266915">
    <property type="component" value="Unassembled WGS sequence"/>
</dbReference>
<dbReference type="Gene3D" id="1.10.260.40">
    <property type="entry name" value="lambda repressor-like DNA-binding domains"/>
    <property type="match status" value="1"/>
</dbReference>
<dbReference type="AlphaFoldDB" id="A0A3N2C5X0"/>